<dbReference type="STRING" id="392421.SAMN04488694_11426"/>
<protein>
    <submittedName>
        <fullName evidence="1">Uncharacterized protein</fullName>
    </submittedName>
</protein>
<evidence type="ECO:0000313" key="2">
    <source>
        <dbReference type="Proteomes" id="UP000199320"/>
    </source>
</evidence>
<dbReference type="EMBL" id="FOIC01000014">
    <property type="protein sequence ID" value="SET84408.1"/>
    <property type="molecule type" value="Genomic_DNA"/>
</dbReference>
<dbReference type="AlphaFoldDB" id="A0A1I0HKC9"/>
<dbReference type="Proteomes" id="UP000199320">
    <property type="component" value="Unassembled WGS sequence"/>
</dbReference>
<keyword evidence="2" id="KW-1185">Reference proteome</keyword>
<organism evidence="1 2">
    <name type="scientific">Natrinema hispanicum</name>
    <dbReference type="NCBI Taxonomy" id="392421"/>
    <lineage>
        <taxon>Archaea</taxon>
        <taxon>Methanobacteriati</taxon>
        <taxon>Methanobacteriota</taxon>
        <taxon>Stenosarchaea group</taxon>
        <taxon>Halobacteria</taxon>
        <taxon>Halobacteriales</taxon>
        <taxon>Natrialbaceae</taxon>
        <taxon>Natrinema</taxon>
    </lineage>
</organism>
<reference evidence="2" key="1">
    <citation type="submission" date="2016-10" db="EMBL/GenBank/DDBJ databases">
        <authorList>
            <person name="Varghese N."/>
            <person name="Submissions S."/>
        </authorList>
    </citation>
    <scope>NUCLEOTIDE SEQUENCE [LARGE SCALE GENOMIC DNA]</scope>
    <source>
        <strain evidence="2">CDM_6</strain>
    </source>
</reference>
<gene>
    <name evidence="1" type="ORF">SAMN04488694_11426</name>
</gene>
<proteinExistence type="predicted"/>
<accession>A0A1I0HKC9</accession>
<name>A0A1I0HKC9_9EURY</name>
<sequence length="81" mass="9072">MRDGCIELPVKQLRLFAVRQSLMESAEGGLGHDIWPKPPGFRAVRMFSNDFVSTGTAVFAEFVLDDSGWNREGDVDIVRET</sequence>
<evidence type="ECO:0000313" key="1">
    <source>
        <dbReference type="EMBL" id="SET84408.1"/>
    </source>
</evidence>